<accession>A0A4R1RR94</accession>
<dbReference type="InterPro" id="IPR036388">
    <property type="entry name" value="WH-like_DNA-bd_sf"/>
</dbReference>
<dbReference type="PROSITE" id="PS50956">
    <property type="entry name" value="HTH_ASNC_2"/>
    <property type="match status" value="1"/>
</dbReference>
<dbReference type="Gene3D" id="1.10.10.10">
    <property type="entry name" value="Winged helix-like DNA-binding domain superfamily/Winged helix DNA-binding domain"/>
    <property type="match status" value="1"/>
</dbReference>
<dbReference type="Pfam" id="PF01037">
    <property type="entry name" value="AsnC_trans_reg"/>
    <property type="match status" value="1"/>
</dbReference>
<dbReference type="InterPro" id="IPR036390">
    <property type="entry name" value="WH_DNA-bd_sf"/>
</dbReference>
<sequence>MKQKTKTITIDGIDKKILRALTTDARTPILEIARNVGISGAAIHQRLKKLEKSKLLDGSKFIINSKVLGYSTLAFVGIYLDKAIDNDDVVRALKRIPEVLECHYTTGNYNIFIKLLSLDNAHLMQLLNNDIQTINGVLRTESLISLDQQIDRQISI</sequence>
<feature type="domain" description="HTH asnC-type" evidence="4">
    <location>
        <begin position="10"/>
        <end position="71"/>
    </location>
</feature>
<dbReference type="GO" id="GO:0043200">
    <property type="term" value="P:response to amino acid"/>
    <property type="evidence" value="ECO:0007669"/>
    <property type="project" value="TreeGrafter"/>
</dbReference>
<reference evidence="5 6" key="1">
    <citation type="submission" date="2019-03" db="EMBL/GenBank/DDBJ databases">
        <title>Genomic Encyclopedia of Type Strains, Phase IV (KMG-IV): sequencing the most valuable type-strain genomes for metagenomic binning, comparative biology and taxonomic classification.</title>
        <authorList>
            <person name="Goeker M."/>
        </authorList>
    </citation>
    <scope>NUCLEOTIDE SEQUENCE [LARGE SCALE GENOMIC DNA]</scope>
    <source>
        <strain evidence="5 6">DSM 18792</strain>
    </source>
</reference>
<dbReference type="OrthoDB" id="1094536at2"/>
<dbReference type="InterPro" id="IPR019887">
    <property type="entry name" value="Tscrpt_reg_AsnC/Lrp_C"/>
</dbReference>
<dbReference type="AlphaFoldDB" id="A0A4R1RR94"/>
<evidence type="ECO:0000256" key="2">
    <source>
        <dbReference type="ARBA" id="ARBA00023125"/>
    </source>
</evidence>
<dbReference type="PANTHER" id="PTHR30154">
    <property type="entry name" value="LEUCINE-RESPONSIVE REGULATORY PROTEIN"/>
    <property type="match status" value="1"/>
</dbReference>
<dbReference type="GO" id="GO:0005829">
    <property type="term" value="C:cytosol"/>
    <property type="evidence" value="ECO:0007669"/>
    <property type="project" value="TreeGrafter"/>
</dbReference>
<keyword evidence="2" id="KW-0238">DNA-binding</keyword>
<evidence type="ECO:0000313" key="6">
    <source>
        <dbReference type="Proteomes" id="UP000295455"/>
    </source>
</evidence>
<gene>
    <name evidence="5" type="ORF">EV196_101220</name>
</gene>
<dbReference type="SUPFAM" id="SSF54909">
    <property type="entry name" value="Dimeric alpha+beta barrel"/>
    <property type="match status" value="1"/>
</dbReference>
<keyword evidence="1" id="KW-0805">Transcription regulation</keyword>
<comment type="caution">
    <text evidence="5">The sequence shown here is derived from an EMBL/GenBank/DDBJ whole genome shotgun (WGS) entry which is preliminary data.</text>
</comment>
<evidence type="ECO:0000256" key="1">
    <source>
        <dbReference type="ARBA" id="ARBA00023015"/>
    </source>
</evidence>
<dbReference type="Gene3D" id="3.30.70.920">
    <property type="match status" value="1"/>
</dbReference>
<dbReference type="EMBL" id="SLUP01000001">
    <property type="protein sequence ID" value="TCL68799.1"/>
    <property type="molecule type" value="Genomic_DNA"/>
</dbReference>
<dbReference type="RefSeq" id="WP_132214015.1">
    <property type="nucleotide sequence ID" value="NZ_OX156936.1"/>
</dbReference>
<dbReference type="InterPro" id="IPR019888">
    <property type="entry name" value="Tscrpt_reg_AsnC-like"/>
</dbReference>
<dbReference type="InterPro" id="IPR011008">
    <property type="entry name" value="Dimeric_a/b-barrel"/>
</dbReference>
<dbReference type="PANTHER" id="PTHR30154:SF34">
    <property type="entry name" value="TRANSCRIPTIONAL REGULATOR AZLB"/>
    <property type="match status" value="1"/>
</dbReference>
<keyword evidence="3" id="KW-0804">Transcription</keyword>
<dbReference type="Pfam" id="PF13404">
    <property type="entry name" value="HTH_AsnC-type"/>
    <property type="match status" value="1"/>
</dbReference>
<dbReference type="SUPFAM" id="SSF46785">
    <property type="entry name" value="Winged helix' DNA-binding domain"/>
    <property type="match status" value="1"/>
</dbReference>
<dbReference type="InterPro" id="IPR000485">
    <property type="entry name" value="AsnC-type_HTH_dom"/>
</dbReference>
<name>A0A4R1RR94_9FLAO</name>
<dbReference type="PRINTS" id="PR00033">
    <property type="entry name" value="HTHASNC"/>
</dbReference>
<dbReference type="GO" id="GO:0043565">
    <property type="term" value="F:sequence-specific DNA binding"/>
    <property type="evidence" value="ECO:0007669"/>
    <property type="project" value="InterPro"/>
</dbReference>
<evidence type="ECO:0000313" key="5">
    <source>
        <dbReference type="EMBL" id="TCL68799.1"/>
    </source>
</evidence>
<dbReference type="Proteomes" id="UP000295455">
    <property type="component" value="Unassembled WGS sequence"/>
</dbReference>
<proteinExistence type="predicted"/>
<keyword evidence="6" id="KW-1185">Reference proteome</keyword>
<evidence type="ECO:0000259" key="4">
    <source>
        <dbReference type="PROSITE" id="PS50956"/>
    </source>
</evidence>
<organism evidence="5 6">
    <name type="scientific">Mariniflexile fucanivorans</name>
    <dbReference type="NCBI Taxonomy" id="264023"/>
    <lineage>
        <taxon>Bacteria</taxon>
        <taxon>Pseudomonadati</taxon>
        <taxon>Bacteroidota</taxon>
        <taxon>Flavobacteriia</taxon>
        <taxon>Flavobacteriales</taxon>
        <taxon>Flavobacteriaceae</taxon>
        <taxon>Mariniflexile</taxon>
    </lineage>
</organism>
<dbReference type="SMART" id="SM00344">
    <property type="entry name" value="HTH_ASNC"/>
    <property type="match status" value="1"/>
</dbReference>
<evidence type="ECO:0000256" key="3">
    <source>
        <dbReference type="ARBA" id="ARBA00023163"/>
    </source>
</evidence>
<protein>
    <submittedName>
        <fullName evidence="5">Lrp/AsnC family transcriptional regulator for asnA, asnC and gidA</fullName>
    </submittedName>
</protein>